<feature type="transmembrane region" description="Helical" evidence="1">
    <location>
        <begin position="6"/>
        <end position="24"/>
    </location>
</feature>
<keyword evidence="1" id="KW-0472">Membrane</keyword>
<dbReference type="Pfam" id="PF18895">
    <property type="entry name" value="T4SS_pilin"/>
    <property type="match status" value="1"/>
</dbReference>
<name>A0A0G1JDJ4_UNCKA</name>
<comment type="caution">
    <text evidence="2">The sequence shown here is derived from an EMBL/GenBank/DDBJ whole genome shotgun (WGS) entry which is preliminary data.</text>
</comment>
<protein>
    <submittedName>
        <fullName evidence="2">Uncharacterized protein</fullName>
    </submittedName>
</protein>
<reference evidence="2 3" key="1">
    <citation type="journal article" date="2015" name="Nature">
        <title>rRNA introns, odd ribosomes, and small enigmatic genomes across a large radiation of phyla.</title>
        <authorList>
            <person name="Brown C.T."/>
            <person name="Hug L.A."/>
            <person name="Thomas B.C."/>
            <person name="Sharon I."/>
            <person name="Castelle C.J."/>
            <person name="Singh A."/>
            <person name="Wilkins M.J."/>
            <person name="Williams K.H."/>
            <person name="Banfield J.F."/>
        </authorList>
    </citation>
    <scope>NUCLEOTIDE SEQUENCE [LARGE SCALE GENOMIC DNA]</scope>
</reference>
<keyword evidence="1" id="KW-0812">Transmembrane</keyword>
<sequence>MNVVLGVGIAVTIIFLILGGIQYITAKGDQKAAGAARDALTNAVIGFIVVIGAFTIRTILVNVIGGVTNDELNVTNIVSF</sequence>
<keyword evidence="1" id="KW-1133">Transmembrane helix</keyword>
<dbReference type="InterPro" id="IPR043993">
    <property type="entry name" value="T4SS_pilin"/>
</dbReference>
<dbReference type="EMBL" id="LCJD01000025">
    <property type="protein sequence ID" value="KKT69453.1"/>
    <property type="molecule type" value="Genomic_DNA"/>
</dbReference>
<feature type="transmembrane region" description="Helical" evidence="1">
    <location>
        <begin position="44"/>
        <end position="64"/>
    </location>
</feature>
<evidence type="ECO:0000256" key="1">
    <source>
        <dbReference type="SAM" id="Phobius"/>
    </source>
</evidence>
<dbReference type="Proteomes" id="UP000034783">
    <property type="component" value="Unassembled WGS sequence"/>
</dbReference>
<accession>A0A0G1JDJ4</accession>
<evidence type="ECO:0000313" key="2">
    <source>
        <dbReference type="EMBL" id="KKT69453.1"/>
    </source>
</evidence>
<organism evidence="2 3">
    <name type="scientific">candidate division WWE3 bacterium GW2011_GWB1_44_4</name>
    <dbReference type="NCBI Taxonomy" id="1619116"/>
    <lineage>
        <taxon>Bacteria</taxon>
        <taxon>Katanobacteria</taxon>
    </lineage>
</organism>
<dbReference type="AlphaFoldDB" id="A0A0G1JDJ4"/>
<gene>
    <name evidence="2" type="ORF">UW65_C0025G0002</name>
</gene>
<evidence type="ECO:0000313" key="3">
    <source>
        <dbReference type="Proteomes" id="UP000034783"/>
    </source>
</evidence>
<proteinExistence type="predicted"/>